<gene>
    <name evidence="1" type="ORF">PIB30_097824</name>
</gene>
<proteinExistence type="predicted"/>
<evidence type="ECO:0000313" key="2">
    <source>
        <dbReference type="Proteomes" id="UP001341840"/>
    </source>
</evidence>
<dbReference type="EMBL" id="JASCZI010032647">
    <property type="protein sequence ID" value="MED6128433.1"/>
    <property type="molecule type" value="Genomic_DNA"/>
</dbReference>
<evidence type="ECO:0008006" key="3">
    <source>
        <dbReference type="Google" id="ProtNLM"/>
    </source>
</evidence>
<dbReference type="Gene3D" id="1.20.1050.130">
    <property type="match status" value="1"/>
</dbReference>
<dbReference type="Proteomes" id="UP001341840">
    <property type="component" value="Unassembled WGS sequence"/>
</dbReference>
<feature type="non-terminal residue" evidence="1">
    <location>
        <position position="110"/>
    </location>
</feature>
<comment type="caution">
    <text evidence="1">The sequence shown here is derived from an EMBL/GenBank/DDBJ whole genome shotgun (WGS) entry which is preliminary data.</text>
</comment>
<evidence type="ECO:0000313" key="1">
    <source>
        <dbReference type="EMBL" id="MED6128433.1"/>
    </source>
</evidence>
<sequence length="110" mass="11864">MDIKTFAFAAATPPLSVIAAAKLAGISPSVDASLPPDSSPTFLFSNGLKLHGTYVLLRYVGRVAGGIPNFYGRDAFEAAQIDEWLEYIPVSLSGPTFENGCKYMDQFLEK</sequence>
<name>A0ABU6RXA7_9FABA</name>
<organism evidence="1 2">
    <name type="scientific">Stylosanthes scabra</name>
    <dbReference type="NCBI Taxonomy" id="79078"/>
    <lineage>
        <taxon>Eukaryota</taxon>
        <taxon>Viridiplantae</taxon>
        <taxon>Streptophyta</taxon>
        <taxon>Embryophyta</taxon>
        <taxon>Tracheophyta</taxon>
        <taxon>Spermatophyta</taxon>
        <taxon>Magnoliopsida</taxon>
        <taxon>eudicotyledons</taxon>
        <taxon>Gunneridae</taxon>
        <taxon>Pentapetalae</taxon>
        <taxon>rosids</taxon>
        <taxon>fabids</taxon>
        <taxon>Fabales</taxon>
        <taxon>Fabaceae</taxon>
        <taxon>Papilionoideae</taxon>
        <taxon>50 kb inversion clade</taxon>
        <taxon>dalbergioids sensu lato</taxon>
        <taxon>Dalbergieae</taxon>
        <taxon>Pterocarpus clade</taxon>
        <taxon>Stylosanthes</taxon>
    </lineage>
</organism>
<accession>A0ABU6RXA7</accession>
<protein>
    <recommendedName>
        <fullName evidence="3">GST N-terminal domain-containing protein</fullName>
    </recommendedName>
</protein>
<reference evidence="1 2" key="1">
    <citation type="journal article" date="2023" name="Plants (Basel)">
        <title>Bridging the Gap: Combining Genomics and Transcriptomics Approaches to Understand Stylosanthes scabra, an Orphan Legume from the Brazilian Caatinga.</title>
        <authorList>
            <person name="Ferreira-Neto J.R.C."/>
            <person name="da Silva M.D."/>
            <person name="Binneck E."/>
            <person name="de Melo N.F."/>
            <person name="da Silva R.H."/>
            <person name="de Melo A.L.T.M."/>
            <person name="Pandolfi V."/>
            <person name="Bustamante F.O."/>
            <person name="Brasileiro-Vidal A.C."/>
            <person name="Benko-Iseppon A.M."/>
        </authorList>
    </citation>
    <scope>NUCLEOTIDE SEQUENCE [LARGE SCALE GENOMIC DNA]</scope>
    <source>
        <tissue evidence="1">Leaves</tissue>
    </source>
</reference>
<keyword evidence="2" id="KW-1185">Reference proteome</keyword>